<dbReference type="eggNOG" id="ENOG502Z8E6">
    <property type="taxonomic scope" value="Bacteria"/>
</dbReference>
<protein>
    <recommendedName>
        <fullName evidence="3">Chromophore lyase CpcS/CpeS</fullName>
        <ecNumber evidence="3">4.-.-.-</ecNumber>
    </recommendedName>
</protein>
<reference evidence="4 5" key="1">
    <citation type="submission" date="2013-05" db="EMBL/GenBank/DDBJ databases">
        <title>Draft genome sequence of Rubidibacter lacunae KORDI 51-2.</title>
        <authorList>
            <person name="Choi D.H."/>
            <person name="Noh J.H."/>
            <person name="Kwon K.-K."/>
            <person name="Lee J.-H."/>
            <person name="Ryu J.-Y."/>
        </authorList>
    </citation>
    <scope>NUCLEOTIDE SEQUENCE [LARGE SCALE GENOMIC DNA]</scope>
    <source>
        <strain evidence="4 5">KORDI 51-2</strain>
    </source>
</reference>
<sequence>MDAMDFFRRSAGTWRSLRTTHHLPFRRAENGSSCVVVEALAAGTPQTVEICQMHDIDPSLCVGGAHVTWNGAMAWDKDDENHAGSTIFAIVPDPGSSQTGRLLRDRGYAEIVPVAGCYVMDGEALVLTTDYETMGTFERFWFAGPDLRMRTSTVTRFGGFNSATFCAEIRLDESGNTDGAAEIPTLTPTRELPALFAW</sequence>
<dbReference type="AlphaFoldDB" id="U5DMC0"/>
<dbReference type="InParanoid" id="U5DMC0"/>
<dbReference type="STRING" id="582515.KR51_00013510"/>
<organism evidence="4 5">
    <name type="scientific">Rubidibacter lacunae KORDI 51-2</name>
    <dbReference type="NCBI Taxonomy" id="582515"/>
    <lineage>
        <taxon>Bacteria</taxon>
        <taxon>Bacillati</taxon>
        <taxon>Cyanobacteriota</taxon>
        <taxon>Cyanophyceae</taxon>
        <taxon>Oscillatoriophycideae</taxon>
        <taxon>Chroococcales</taxon>
        <taxon>Aphanothecaceae</taxon>
        <taxon>Rubidibacter</taxon>
    </lineage>
</organism>
<comment type="similarity">
    <text evidence="1 3">Belongs to the CpcS/CpeS biliprotein lyase family.</text>
</comment>
<dbReference type="GO" id="GO:0016829">
    <property type="term" value="F:lyase activity"/>
    <property type="evidence" value="ECO:0007669"/>
    <property type="project" value="UniProtKB-KW"/>
</dbReference>
<comment type="function">
    <text evidence="3">Covalently attaches a chromophore to Cys residue(s) of phycobiliproteins.</text>
</comment>
<dbReference type="RefSeq" id="WP_022605893.1">
    <property type="nucleotide sequence ID" value="NZ_ASSJ01000035.1"/>
</dbReference>
<evidence type="ECO:0000256" key="3">
    <source>
        <dbReference type="HAMAP-Rule" id="MF_01459"/>
    </source>
</evidence>
<dbReference type="Gene3D" id="2.40.128.20">
    <property type="match status" value="1"/>
</dbReference>
<dbReference type="Pfam" id="PF09367">
    <property type="entry name" value="CpeS"/>
    <property type="match status" value="1"/>
</dbReference>
<keyword evidence="5" id="KW-1185">Reference proteome</keyword>
<proteinExistence type="inferred from homology"/>
<dbReference type="InterPro" id="IPR018536">
    <property type="entry name" value="CpcS/CpeS"/>
</dbReference>
<evidence type="ECO:0000313" key="4">
    <source>
        <dbReference type="EMBL" id="ERN42017.1"/>
    </source>
</evidence>
<evidence type="ECO:0000256" key="1">
    <source>
        <dbReference type="ARBA" id="ARBA00010681"/>
    </source>
</evidence>
<evidence type="ECO:0000313" key="5">
    <source>
        <dbReference type="Proteomes" id="UP000016960"/>
    </source>
</evidence>
<accession>U5DMC0</accession>
<dbReference type="HAMAP" id="MF_01459">
    <property type="entry name" value="Chrphore_lyase_CpxS"/>
    <property type="match status" value="1"/>
</dbReference>
<dbReference type="PATRIC" id="fig|582515.4.peg.1509"/>
<name>U5DMC0_9CHRO</name>
<dbReference type="InterPro" id="IPR012674">
    <property type="entry name" value="Calycin"/>
</dbReference>
<dbReference type="Proteomes" id="UP000016960">
    <property type="component" value="Unassembled WGS sequence"/>
</dbReference>
<dbReference type="GO" id="GO:0017006">
    <property type="term" value="P:protein-tetrapyrrole linkage"/>
    <property type="evidence" value="ECO:0007669"/>
    <property type="project" value="UniProtKB-UniRule"/>
</dbReference>
<gene>
    <name evidence="3" type="primary">cpcS</name>
    <name evidence="4" type="ORF">KR51_00013510</name>
</gene>
<comment type="caution">
    <text evidence="4">The sequence shown here is derived from an EMBL/GenBank/DDBJ whole genome shotgun (WGS) entry which is preliminary data.</text>
</comment>
<dbReference type="EC" id="4.-.-.-" evidence="3"/>
<keyword evidence="2 3" id="KW-0456">Lyase</keyword>
<dbReference type="EMBL" id="ASSJ01000035">
    <property type="protein sequence ID" value="ERN42017.1"/>
    <property type="molecule type" value="Genomic_DNA"/>
</dbReference>
<dbReference type="CDD" id="cd19433">
    <property type="entry name" value="lipocalin_CpcS-CpeS"/>
    <property type="match status" value="1"/>
</dbReference>
<evidence type="ECO:0000256" key="2">
    <source>
        <dbReference type="ARBA" id="ARBA00023239"/>
    </source>
</evidence>